<dbReference type="EMBL" id="JAXQNO010000012">
    <property type="protein sequence ID" value="KAK4786981.1"/>
    <property type="molecule type" value="Genomic_DNA"/>
</dbReference>
<evidence type="ECO:0000256" key="3">
    <source>
        <dbReference type="ARBA" id="ARBA00023163"/>
    </source>
</evidence>
<dbReference type="InterPro" id="IPR045084">
    <property type="entry name" value="AIB/MYC-like"/>
</dbReference>
<dbReference type="Gene3D" id="4.10.280.10">
    <property type="entry name" value="Helix-loop-helix DNA-binding domain"/>
    <property type="match status" value="1"/>
</dbReference>
<evidence type="ECO:0000313" key="9">
    <source>
        <dbReference type="Proteomes" id="UP001346149"/>
    </source>
</evidence>
<dbReference type="PROSITE" id="PS50888">
    <property type="entry name" value="BHLH"/>
    <property type="match status" value="1"/>
</dbReference>
<organism evidence="8 9">
    <name type="scientific">Trapa natans</name>
    <name type="common">Water chestnut</name>
    <dbReference type="NCBI Taxonomy" id="22666"/>
    <lineage>
        <taxon>Eukaryota</taxon>
        <taxon>Viridiplantae</taxon>
        <taxon>Streptophyta</taxon>
        <taxon>Embryophyta</taxon>
        <taxon>Tracheophyta</taxon>
        <taxon>Spermatophyta</taxon>
        <taxon>Magnoliopsida</taxon>
        <taxon>eudicotyledons</taxon>
        <taxon>Gunneridae</taxon>
        <taxon>Pentapetalae</taxon>
        <taxon>rosids</taxon>
        <taxon>malvids</taxon>
        <taxon>Myrtales</taxon>
        <taxon>Lythraceae</taxon>
        <taxon>Trapa</taxon>
    </lineage>
</organism>
<proteinExistence type="predicted"/>
<reference evidence="8 9" key="1">
    <citation type="journal article" date="2023" name="Hortic Res">
        <title>Pangenome of water caltrop reveals structural variations and asymmetric subgenome divergence after allopolyploidization.</title>
        <authorList>
            <person name="Zhang X."/>
            <person name="Chen Y."/>
            <person name="Wang L."/>
            <person name="Yuan Y."/>
            <person name="Fang M."/>
            <person name="Shi L."/>
            <person name="Lu R."/>
            <person name="Comes H.P."/>
            <person name="Ma Y."/>
            <person name="Chen Y."/>
            <person name="Huang G."/>
            <person name="Zhou Y."/>
            <person name="Zheng Z."/>
            <person name="Qiu Y."/>
        </authorList>
    </citation>
    <scope>NUCLEOTIDE SEQUENCE [LARGE SCALE GENOMIC DNA]</scope>
    <source>
        <strain evidence="8">F231</strain>
    </source>
</reference>
<dbReference type="SMART" id="SM00353">
    <property type="entry name" value="HLH"/>
    <property type="match status" value="1"/>
</dbReference>
<dbReference type="Pfam" id="PF00010">
    <property type="entry name" value="HLH"/>
    <property type="match status" value="1"/>
</dbReference>
<gene>
    <name evidence="8" type="ORF">SAY86_010814</name>
</gene>
<dbReference type="GO" id="GO:0000976">
    <property type="term" value="F:transcription cis-regulatory region binding"/>
    <property type="evidence" value="ECO:0007669"/>
    <property type="project" value="TreeGrafter"/>
</dbReference>
<dbReference type="InterPro" id="IPR036638">
    <property type="entry name" value="HLH_DNA-bd_sf"/>
</dbReference>
<dbReference type="CDD" id="cd11449">
    <property type="entry name" value="bHLH_AtAIB_like"/>
    <property type="match status" value="1"/>
</dbReference>
<evidence type="ECO:0000256" key="6">
    <source>
        <dbReference type="SAM" id="MobiDB-lite"/>
    </source>
</evidence>
<evidence type="ECO:0000256" key="2">
    <source>
        <dbReference type="ARBA" id="ARBA00023015"/>
    </source>
</evidence>
<dbReference type="InterPro" id="IPR025610">
    <property type="entry name" value="MYC/MYB_N"/>
</dbReference>
<protein>
    <recommendedName>
        <fullName evidence="5">Transcription factor</fullName>
        <shortName evidence="5">bHLH transcription factor</shortName>
    </recommendedName>
    <alternativeName>
        <fullName evidence="5">Basic helix-loop-helix protein</fullName>
    </alternativeName>
</protein>
<feature type="compositionally biased region" description="Basic and acidic residues" evidence="6">
    <location>
        <begin position="438"/>
        <end position="452"/>
    </location>
</feature>
<dbReference type="GO" id="GO:0005634">
    <property type="term" value="C:nucleus"/>
    <property type="evidence" value="ECO:0007669"/>
    <property type="project" value="UniProtKB-SubCell"/>
</dbReference>
<feature type="domain" description="BHLH" evidence="7">
    <location>
        <begin position="474"/>
        <end position="523"/>
    </location>
</feature>
<evidence type="ECO:0000256" key="5">
    <source>
        <dbReference type="RuleBase" id="RU369104"/>
    </source>
</evidence>
<dbReference type="GO" id="GO:0046983">
    <property type="term" value="F:protein dimerization activity"/>
    <property type="evidence" value="ECO:0007669"/>
    <property type="project" value="InterPro"/>
</dbReference>
<dbReference type="FunFam" id="4.10.280.10:FF:000078">
    <property type="entry name" value="Transcription factor bHLH13"/>
    <property type="match status" value="1"/>
</dbReference>
<feature type="region of interest" description="Disordered" evidence="6">
    <location>
        <begin position="438"/>
        <end position="485"/>
    </location>
</feature>
<comment type="caution">
    <text evidence="8">The sequence shown here is derived from an EMBL/GenBank/DDBJ whole genome shotgun (WGS) entry which is preliminary data.</text>
</comment>
<accession>A0AAN7LX30</accession>
<comment type="subcellular location">
    <subcellularLocation>
        <location evidence="1 5">Nucleus</location>
    </subcellularLocation>
</comment>
<dbReference type="PANTHER" id="PTHR11514:SF47">
    <property type="entry name" value="TRANSCRIPTION FACTOR BHLH13"/>
    <property type="match status" value="1"/>
</dbReference>
<sequence length="807" mass="89997">MRGFCFRWNSAARSSASTPIRLAGGSLASGGQIVFPARFFPAFWGCGEMKMQVGDEGGLWSNDEEKATVAAVLGTRAFDYLISCSLLNENLLIGVGGNENLQGRLADLVDCPNDWGFSWNYAIFWQISRSKSGDLVLGWGDGCCREPRDGEEPDAIRIINSKLEEDDTQQSMRKRVLQKLHTLFGGLEEDSYALQLDCVTNTELLFLASMYFSFPRGEGGPGKCFASGAHIWLTDTLGSTSDCCIRSSLMRSAGMQTILWVPADSGVVELGSVRLVPESSELLKSIRHCFSLNSFVLQRTSKGKQREGKTVPMIFGHDLTLTHNPHSQLREKLPIRKMEEKQPREAHPNVSGLTFPKPMDRRHLSSWDFRHNVKQGVSVGSYCAQTQVEKLFHPINGAREDSWANHLRSQEQAQMQINFSVAASGTSSNAGHIISTDAEHSDAEASFREERVGAGAGDDNRPRKRGRKPANGREEPLNHVEAERQRREKLNQRFYALRAVVPNISKMDKASLLGDAIAYINELQARVRVMEEERRNYVNTSNDSTLVSSPEIDVQAYSQDEVVVRVTSRMDSHPASRVIQALRDARVAVIESEMATANDTVFYTFMVNSEGSGQLTKEKLIEAISLQLYELSSRKSASLFPPYLIISSSLGAHSIPTIYPFMVLFFYAQLMDLYQEWRKMVASGAGRSFCLSGGDPRHHRWQCFRTNKVEKKLGEFSTSDIDLLLIVSYIDHHPQAEVPQLTAGGRGDAGPSNLARLFQCFDWRPPDGMKQKDLNTTEVYGMTMPRGKPLLLAVRPRLASLYDLVAL</sequence>
<evidence type="ECO:0000256" key="1">
    <source>
        <dbReference type="ARBA" id="ARBA00004123"/>
    </source>
</evidence>
<dbReference type="AlphaFoldDB" id="A0AAN7LX30"/>
<dbReference type="Pfam" id="PF14215">
    <property type="entry name" value="bHLH-MYC_N"/>
    <property type="match status" value="1"/>
</dbReference>
<evidence type="ECO:0000259" key="7">
    <source>
        <dbReference type="PROSITE" id="PS50888"/>
    </source>
</evidence>
<evidence type="ECO:0000256" key="4">
    <source>
        <dbReference type="ARBA" id="ARBA00023242"/>
    </source>
</evidence>
<dbReference type="PANTHER" id="PTHR11514">
    <property type="entry name" value="MYC"/>
    <property type="match status" value="1"/>
</dbReference>
<dbReference type="Proteomes" id="UP001346149">
    <property type="component" value="Unassembled WGS sequence"/>
</dbReference>
<feature type="compositionally biased region" description="Basic and acidic residues" evidence="6">
    <location>
        <begin position="471"/>
        <end position="485"/>
    </location>
</feature>
<keyword evidence="9" id="KW-1185">Reference proteome</keyword>
<keyword evidence="2 5" id="KW-0805">Transcription regulation</keyword>
<keyword evidence="4 5" id="KW-0539">Nucleus</keyword>
<dbReference type="InterPro" id="IPR011598">
    <property type="entry name" value="bHLH_dom"/>
</dbReference>
<evidence type="ECO:0000313" key="8">
    <source>
        <dbReference type="EMBL" id="KAK4786981.1"/>
    </source>
</evidence>
<keyword evidence="3 5" id="KW-0804">Transcription</keyword>
<dbReference type="SUPFAM" id="SSF47459">
    <property type="entry name" value="HLH, helix-loop-helix DNA-binding domain"/>
    <property type="match status" value="1"/>
</dbReference>
<name>A0AAN7LX30_TRANT</name>
<dbReference type="GO" id="GO:0003700">
    <property type="term" value="F:DNA-binding transcription factor activity"/>
    <property type="evidence" value="ECO:0007669"/>
    <property type="project" value="InterPro"/>
</dbReference>